<gene>
    <name evidence="1" type="ORF">TTHERM_00673430</name>
</gene>
<evidence type="ECO:0000313" key="1">
    <source>
        <dbReference type="EMBL" id="EAR94768.1"/>
    </source>
</evidence>
<organism evidence="1 2">
    <name type="scientific">Tetrahymena thermophila (strain SB210)</name>
    <dbReference type="NCBI Taxonomy" id="312017"/>
    <lineage>
        <taxon>Eukaryota</taxon>
        <taxon>Sar</taxon>
        <taxon>Alveolata</taxon>
        <taxon>Ciliophora</taxon>
        <taxon>Intramacronucleata</taxon>
        <taxon>Oligohymenophorea</taxon>
        <taxon>Hymenostomatida</taxon>
        <taxon>Tetrahymenina</taxon>
        <taxon>Tetrahymenidae</taxon>
        <taxon>Tetrahymena</taxon>
    </lineage>
</organism>
<name>Q23E19_TETTS</name>
<dbReference type="HOGENOM" id="CLU_611802_0_0_1"/>
<dbReference type="GeneID" id="7825931"/>
<reference evidence="2" key="1">
    <citation type="journal article" date="2006" name="PLoS Biol.">
        <title>Macronuclear genome sequence of the ciliate Tetrahymena thermophila, a model eukaryote.</title>
        <authorList>
            <person name="Eisen J.A."/>
            <person name="Coyne R.S."/>
            <person name="Wu M."/>
            <person name="Wu D."/>
            <person name="Thiagarajan M."/>
            <person name="Wortman J.R."/>
            <person name="Badger J.H."/>
            <person name="Ren Q."/>
            <person name="Amedeo P."/>
            <person name="Jones K.M."/>
            <person name="Tallon L.J."/>
            <person name="Delcher A.L."/>
            <person name="Salzberg S.L."/>
            <person name="Silva J.C."/>
            <person name="Haas B.J."/>
            <person name="Majoros W.H."/>
            <person name="Farzad M."/>
            <person name="Carlton J.M."/>
            <person name="Smith R.K. Jr."/>
            <person name="Garg J."/>
            <person name="Pearlman R.E."/>
            <person name="Karrer K.M."/>
            <person name="Sun L."/>
            <person name="Manning G."/>
            <person name="Elde N.C."/>
            <person name="Turkewitz A.P."/>
            <person name="Asai D.J."/>
            <person name="Wilkes D.E."/>
            <person name="Wang Y."/>
            <person name="Cai H."/>
            <person name="Collins K."/>
            <person name="Stewart B.A."/>
            <person name="Lee S.R."/>
            <person name="Wilamowska K."/>
            <person name="Weinberg Z."/>
            <person name="Ruzzo W.L."/>
            <person name="Wloga D."/>
            <person name="Gaertig J."/>
            <person name="Frankel J."/>
            <person name="Tsao C.-C."/>
            <person name="Gorovsky M.A."/>
            <person name="Keeling P.J."/>
            <person name="Waller R.F."/>
            <person name="Patron N.J."/>
            <person name="Cherry J.M."/>
            <person name="Stover N.A."/>
            <person name="Krieger C.J."/>
            <person name="del Toro C."/>
            <person name="Ryder H.F."/>
            <person name="Williamson S.C."/>
            <person name="Barbeau R.A."/>
            <person name="Hamilton E.P."/>
            <person name="Orias E."/>
        </authorList>
    </citation>
    <scope>NUCLEOTIDE SEQUENCE [LARGE SCALE GENOMIC DNA]</scope>
    <source>
        <strain evidence="2">SB210</strain>
    </source>
</reference>
<dbReference type="EMBL" id="GG662711">
    <property type="protein sequence ID" value="EAR94768.1"/>
    <property type="molecule type" value="Genomic_DNA"/>
</dbReference>
<dbReference type="RefSeq" id="XP_001015013.1">
    <property type="nucleotide sequence ID" value="XM_001015013.2"/>
</dbReference>
<dbReference type="AlphaFoldDB" id="Q23E19"/>
<protein>
    <submittedName>
        <fullName evidence="1">Uncharacterized protein</fullName>
    </submittedName>
</protein>
<evidence type="ECO:0000313" key="2">
    <source>
        <dbReference type="Proteomes" id="UP000009168"/>
    </source>
</evidence>
<proteinExistence type="predicted"/>
<dbReference type="Proteomes" id="UP000009168">
    <property type="component" value="Unassembled WGS sequence"/>
</dbReference>
<keyword evidence="2" id="KW-1185">Reference proteome</keyword>
<dbReference type="InParanoid" id="Q23E19"/>
<accession>Q23E19</accession>
<sequence length="448" mass="53135">MNTLEQKVQLNCKYHPQNPSKYLQICRESFSLIPICSTCTKIKGLSIQQLILNEECLSADENSIITNWPPLDDQDFEVKLFQLLLEASQSNQSKQIKACYMQTFKQDIMVLLNKIQDIDFSYNHSEILRIYNQVSQKDKLRQFLTKKISEEEIQFYVQNMMQNTQNSEIQIKCALKNYERYHNVSNLKAYQHLFSCIIDQLETFVKNLEINQEEQTELDQISEQISQIQNSKTIQIQNNLQFFSEAQNNLIEKLLEKKNLNSLKINQINQKVLEIQNSMINNIYDQLSYNSQHLDTKKLLQPTQISMYQNQLFYFDYPICQTDLNKYFKIKVKKADGFLGIGILNKTDTPISQQKFSDLIQYNLYYYLISSDGFSWNQEDISQNKVQNSFQFFDKDVILVKLEKNYITFKKEFSEDDLFIMRFTYNPNKEYYFCCYRDSGLSDIQLTL</sequence>
<dbReference type="KEGG" id="tet:TTHERM_00673430"/>